<dbReference type="OrthoDB" id="1492580at2"/>
<reference evidence="2" key="2">
    <citation type="journal article" date="2019" name="MicrobiologyOpen">
        <title>High-quality draft genome sequence of Gaiella occulta isolated from a 150 meter deep mineral water borehole and comparison with the genome sequences of other deep-branching lineages of the phylum Actinobacteria.</title>
        <authorList>
            <person name="Severino R."/>
            <person name="Froufe H.J.C."/>
            <person name="Barroso C."/>
            <person name="Albuquerque L."/>
            <person name="Lobo-da-Cunha A."/>
            <person name="da Costa M.S."/>
            <person name="Egas C."/>
        </authorList>
    </citation>
    <scope>NUCLEOTIDE SEQUENCE [LARGE SCALE GENOMIC DNA]</scope>
    <source>
        <strain evidence="2">F2-233</strain>
    </source>
</reference>
<evidence type="ECO:0008006" key="3">
    <source>
        <dbReference type="Google" id="ProtNLM"/>
    </source>
</evidence>
<sequence length="188" mass="20050">MAPTRPAALHFSGDPEADAFLAREPLALTIGFVLDQQVPAQKAFASPLELSRRIGGLDASRIAAMDAEELEQAFRAKPALHRFPASMARRVREHCAVIAGTYGGDAARVWSEAADGDDLRRRLEELPGFGATKVTTIAAVLAKRFGVEAAAGLVPPHASLGDVDSPQALLEYQAAKRARKAALRAQRS</sequence>
<dbReference type="Gene3D" id="1.10.340.30">
    <property type="entry name" value="Hypothetical protein, domain 2"/>
    <property type="match status" value="1"/>
</dbReference>
<dbReference type="SUPFAM" id="SSF48150">
    <property type="entry name" value="DNA-glycosylase"/>
    <property type="match status" value="1"/>
</dbReference>
<dbReference type="InterPro" id="IPR017658">
    <property type="entry name" value="HhH-GPD_base_excis"/>
</dbReference>
<organism evidence="1 2">
    <name type="scientific">Gaiella occulta</name>
    <dbReference type="NCBI Taxonomy" id="1002870"/>
    <lineage>
        <taxon>Bacteria</taxon>
        <taxon>Bacillati</taxon>
        <taxon>Actinomycetota</taxon>
        <taxon>Thermoleophilia</taxon>
        <taxon>Gaiellales</taxon>
        <taxon>Gaiellaceae</taxon>
        <taxon>Gaiella</taxon>
    </lineage>
</organism>
<dbReference type="RefSeq" id="WP_114795676.1">
    <property type="nucleotide sequence ID" value="NZ_QQZY01000002.1"/>
</dbReference>
<dbReference type="GO" id="GO:0006281">
    <property type="term" value="P:DNA repair"/>
    <property type="evidence" value="ECO:0007669"/>
    <property type="project" value="InterPro"/>
</dbReference>
<evidence type="ECO:0000313" key="2">
    <source>
        <dbReference type="Proteomes" id="UP000254134"/>
    </source>
</evidence>
<dbReference type="NCBIfam" id="TIGR03252">
    <property type="entry name" value="HhH-GPD-type base excision DNA repair protein"/>
    <property type="match status" value="1"/>
</dbReference>
<dbReference type="AlphaFoldDB" id="A0A7M2Z025"/>
<comment type="caution">
    <text evidence="1">The sequence shown here is derived from an EMBL/GenBank/DDBJ whole genome shotgun (WGS) entry which is preliminary data.</text>
</comment>
<dbReference type="GO" id="GO:0003824">
    <property type="term" value="F:catalytic activity"/>
    <property type="evidence" value="ECO:0007669"/>
    <property type="project" value="InterPro"/>
</dbReference>
<dbReference type="EMBL" id="QQZY01000002">
    <property type="protein sequence ID" value="RDI75478.1"/>
    <property type="molecule type" value="Genomic_DNA"/>
</dbReference>
<evidence type="ECO:0000313" key="1">
    <source>
        <dbReference type="EMBL" id="RDI75478.1"/>
    </source>
</evidence>
<name>A0A7M2Z025_9ACTN</name>
<dbReference type="Proteomes" id="UP000254134">
    <property type="component" value="Unassembled WGS sequence"/>
</dbReference>
<gene>
    <name evidence="1" type="ORF">Gocc_1276</name>
</gene>
<reference evidence="1 2" key="1">
    <citation type="submission" date="2018-07" db="EMBL/GenBank/DDBJ databases">
        <title>High-quality-draft genome sequence of Gaiella occulta.</title>
        <authorList>
            <person name="Severino R."/>
            <person name="Froufe H.J.C."/>
            <person name="Rainey F.A."/>
            <person name="Barroso C."/>
            <person name="Albuquerque L."/>
            <person name="Lobo-Da-Cunha A."/>
            <person name="Da Costa M.S."/>
            <person name="Egas C."/>
        </authorList>
    </citation>
    <scope>NUCLEOTIDE SEQUENCE [LARGE SCALE GENOMIC DNA]</scope>
    <source>
        <strain evidence="1 2">F2-233</strain>
    </source>
</reference>
<protein>
    <recommendedName>
        <fullName evidence="3">HhH-GPD superfamily base excision DNA repair protein</fullName>
    </recommendedName>
</protein>
<proteinExistence type="predicted"/>
<keyword evidence="2" id="KW-1185">Reference proteome</keyword>
<dbReference type="InterPro" id="IPR011257">
    <property type="entry name" value="DNA_glycosylase"/>
</dbReference>
<accession>A0A7M2Z025</accession>